<dbReference type="GO" id="GO:0007606">
    <property type="term" value="P:sensory perception of chemical stimulus"/>
    <property type="evidence" value="ECO:0007669"/>
    <property type="project" value="InterPro"/>
</dbReference>
<keyword evidence="2" id="KW-1133">Transmembrane helix</keyword>
<feature type="transmembrane region" description="Helical" evidence="2">
    <location>
        <begin position="98"/>
        <end position="119"/>
    </location>
</feature>
<dbReference type="InterPro" id="IPR004151">
    <property type="entry name" value="7TM_GPCR_serpentine_rcpt_Sre"/>
</dbReference>
<evidence type="ECO:0000313" key="5">
    <source>
        <dbReference type="Proteomes" id="UP000095284"/>
    </source>
</evidence>
<feature type="transmembrane region" description="Helical" evidence="2">
    <location>
        <begin position="140"/>
        <end position="162"/>
    </location>
</feature>
<feature type="transmembrane region" description="Helical" evidence="2">
    <location>
        <begin position="59"/>
        <end position="78"/>
    </location>
</feature>
<feature type="transmembrane region" description="Helical" evidence="2">
    <location>
        <begin position="283"/>
        <end position="304"/>
    </location>
</feature>
<dbReference type="SMR" id="A0A1I7SXA0"/>
<dbReference type="PANTHER" id="PTHR47521">
    <property type="entry name" value="SERPENTINE RECEPTOR, CLASS E (EPSILON)-RELATED"/>
    <property type="match status" value="1"/>
</dbReference>
<dbReference type="WBParaSite" id="BXY_1768400.1">
    <property type="protein sequence ID" value="BXY_1768400.1"/>
    <property type="gene ID" value="BXY_1768400"/>
</dbReference>
<dbReference type="Pfam" id="PF03125">
    <property type="entry name" value="Sre"/>
    <property type="match status" value="1"/>
</dbReference>
<name>A0A1I7SXA0_BURXY</name>
<evidence type="ECO:0000313" key="4">
    <source>
        <dbReference type="EMBL" id="CAG9100278.1"/>
    </source>
</evidence>
<gene>
    <name evidence="3" type="ORF">BXYJ_LOCUS4775</name>
</gene>
<organism evidence="5 7">
    <name type="scientific">Bursaphelenchus xylophilus</name>
    <name type="common">Pinewood nematode worm</name>
    <name type="synonym">Aphelenchoides xylophilus</name>
    <dbReference type="NCBI Taxonomy" id="6326"/>
    <lineage>
        <taxon>Eukaryota</taxon>
        <taxon>Metazoa</taxon>
        <taxon>Ecdysozoa</taxon>
        <taxon>Nematoda</taxon>
        <taxon>Chromadorea</taxon>
        <taxon>Rhabditida</taxon>
        <taxon>Tylenchina</taxon>
        <taxon>Tylenchomorpha</taxon>
        <taxon>Aphelenchoidea</taxon>
        <taxon>Aphelenchoididae</taxon>
        <taxon>Bursaphelenchus</taxon>
    </lineage>
</organism>
<dbReference type="Proteomes" id="UP000582659">
    <property type="component" value="Unassembled WGS sequence"/>
</dbReference>
<dbReference type="EMBL" id="CAJFCV020000002">
    <property type="protein sequence ID" value="CAG9100278.1"/>
    <property type="molecule type" value="Genomic_DNA"/>
</dbReference>
<dbReference type="OrthoDB" id="5854169at2759"/>
<evidence type="ECO:0000313" key="6">
    <source>
        <dbReference type="Proteomes" id="UP000659654"/>
    </source>
</evidence>
<dbReference type="Proteomes" id="UP000659654">
    <property type="component" value="Unassembled WGS sequence"/>
</dbReference>
<dbReference type="EMBL" id="CAJFDI010000002">
    <property type="protein sequence ID" value="CAD5216918.1"/>
    <property type="molecule type" value="Genomic_DNA"/>
</dbReference>
<reference evidence="4" key="2">
    <citation type="submission" date="2020-08" db="EMBL/GenBank/DDBJ databases">
        <authorList>
            <person name="Kikuchi T."/>
        </authorList>
    </citation>
    <scope>NUCLEOTIDE SEQUENCE</scope>
    <source>
        <strain evidence="3">Ka4C1</strain>
    </source>
</reference>
<keyword evidence="2" id="KW-0812">Transmembrane</keyword>
<keyword evidence="2" id="KW-0472">Membrane</keyword>
<proteinExistence type="inferred from homology"/>
<keyword evidence="6" id="KW-1185">Reference proteome</keyword>
<dbReference type="GO" id="GO:0016020">
    <property type="term" value="C:membrane"/>
    <property type="evidence" value="ECO:0007669"/>
    <property type="project" value="InterPro"/>
</dbReference>
<evidence type="ECO:0000256" key="2">
    <source>
        <dbReference type="SAM" id="Phobius"/>
    </source>
</evidence>
<dbReference type="AlphaFoldDB" id="A0A1I7SXA0"/>
<accession>A0A1I7SXA0</accession>
<feature type="transmembrane region" description="Helical" evidence="2">
    <location>
        <begin position="248"/>
        <end position="268"/>
    </location>
</feature>
<dbReference type="Proteomes" id="UP000095284">
    <property type="component" value="Unplaced"/>
</dbReference>
<evidence type="ECO:0000313" key="7">
    <source>
        <dbReference type="WBParaSite" id="BXY_1768400.1"/>
    </source>
</evidence>
<feature type="transmembrane region" description="Helical" evidence="2">
    <location>
        <begin position="168"/>
        <end position="188"/>
    </location>
</feature>
<feature type="transmembrane region" description="Helical" evidence="2">
    <location>
        <begin position="22"/>
        <end position="47"/>
    </location>
</feature>
<comment type="similarity">
    <text evidence="1">Belongs to the nematode receptor-like protein sre family.</text>
</comment>
<reference evidence="7" key="1">
    <citation type="submission" date="2016-11" db="UniProtKB">
        <authorList>
            <consortium name="WormBaseParasite"/>
        </authorList>
    </citation>
    <scope>IDENTIFICATION</scope>
</reference>
<evidence type="ECO:0000313" key="3">
    <source>
        <dbReference type="EMBL" id="CAD5216918.1"/>
    </source>
</evidence>
<protein>
    <submittedName>
        <fullName evidence="3">(pine wood nematode) hypothetical protein</fullName>
    </submittedName>
</protein>
<dbReference type="InterPro" id="IPR052860">
    <property type="entry name" value="NRL-GPCR1"/>
</dbReference>
<sequence length="348" mass="39968">MEQDDGDEVYTTKYTLYNEDHMALQVVIAVYLVYSVLAILYTLVYMYFLATKMTLHRNLLYLLLHQPIITLINLIPQLCLNIDFFAGNYLDGLLIRRVLVGLSLLGILCSIFNLDAFIVERLVATILVAKYEAMTIRLSLLPVILILSEWGLAVFTYFSLYYLGTIKYVGIVLIVLSIAISFILFLFLPRITRHMNRQYLLTAKERLQELKKLPPKIAALTIHGKNATLTERYQAAENMKSARLLNSIIPVMVALLAFACVFYVVGLYLENPSLARSLVNQCFYFLITTSNVVVMTIVLLRIPYIQKIQFCKMSRRNAHVESDRPTISNSNPDQITNIYFENYKNAWN</sequence>
<evidence type="ECO:0000256" key="1">
    <source>
        <dbReference type="ARBA" id="ARBA00006803"/>
    </source>
</evidence>